<dbReference type="GO" id="GO:0007062">
    <property type="term" value="P:sister chromatid cohesion"/>
    <property type="evidence" value="ECO:0007669"/>
    <property type="project" value="InterPro"/>
</dbReference>
<evidence type="ECO:0000259" key="5">
    <source>
        <dbReference type="Pfam" id="PF04824"/>
    </source>
</evidence>
<dbReference type="GO" id="GO:1990414">
    <property type="term" value="P:replication-born double-strand break repair via sister chromatid exchange"/>
    <property type="evidence" value="ECO:0007669"/>
    <property type="project" value="TreeGrafter"/>
</dbReference>
<feature type="region of interest" description="Disordered" evidence="4">
    <location>
        <begin position="446"/>
        <end position="475"/>
    </location>
</feature>
<evidence type="ECO:0000259" key="6">
    <source>
        <dbReference type="Pfam" id="PF04825"/>
    </source>
</evidence>
<proteinExistence type="inferred from homology"/>
<dbReference type="AlphaFoldDB" id="A0A7J6MG84"/>
<keyword evidence="8" id="KW-1185">Reference proteome</keyword>
<dbReference type="PANTHER" id="PTHR12585:SF69">
    <property type="entry name" value="FI11703P"/>
    <property type="match status" value="1"/>
</dbReference>
<dbReference type="SUPFAM" id="SSF46785">
    <property type="entry name" value="Winged helix' DNA-binding domain"/>
    <property type="match status" value="1"/>
</dbReference>
<feature type="region of interest" description="Disordered" evidence="4">
    <location>
        <begin position="125"/>
        <end position="205"/>
    </location>
</feature>
<protein>
    <recommendedName>
        <fullName evidence="9">Rad21/Rec8-like protein N-terminal domain-containing protein</fullName>
    </recommendedName>
</protein>
<reference evidence="7 8" key="1">
    <citation type="submission" date="2020-04" db="EMBL/GenBank/DDBJ databases">
        <title>Perkinsus chesapeaki whole genome sequence.</title>
        <authorList>
            <person name="Bogema D.R."/>
        </authorList>
    </citation>
    <scope>NUCLEOTIDE SEQUENCE [LARGE SCALE GENOMIC DNA]</scope>
    <source>
        <strain evidence="7">ATCC PRA-425</strain>
    </source>
</reference>
<accession>A0A7J6MG84</accession>
<dbReference type="Proteomes" id="UP000591131">
    <property type="component" value="Unassembled WGS sequence"/>
</dbReference>
<keyword evidence="3" id="KW-0539">Nucleus</keyword>
<dbReference type="InterPro" id="IPR006909">
    <property type="entry name" value="Rad21/Rec8_C_eu"/>
</dbReference>
<dbReference type="GO" id="GO:0008278">
    <property type="term" value="C:cohesin complex"/>
    <property type="evidence" value="ECO:0007669"/>
    <property type="project" value="InterPro"/>
</dbReference>
<evidence type="ECO:0000313" key="7">
    <source>
        <dbReference type="EMBL" id="KAF4670447.1"/>
    </source>
</evidence>
<dbReference type="Pfam" id="PF04825">
    <property type="entry name" value="Rad21_Rec8_N"/>
    <property type="match status" value="1"/>
</dbReference>
<evidence type="ECO:0008006" key="9">
    <source>
        <dbReference type="Google" id="ProtNLM"/>
    </source>
</evidence>
<comment type="subcellular location">
    <subcellularLocation>
        <location evidence="1">Nucleus</location>
    </subcellularLocation>
</comment>
<evidence type="ECO:0000256" key="3">
    <source>
        <dbReference type="ARBA" id="ARBA00023242"/>
    </source>
</evidence>
<name>A0A7J6MG84_PERCH</name>
<dbReference type="InterPro" id="IPR006910">
    <property type="entry name" value="Rad21_Rec8_N"/>
</dbReference>
<dbReference type="GO" id="GO:0005634">
    <property type="term" value="C:nucleus"/>
    <property type="evidence" value="ECO:0007669"/>
    <property type="project" value="UniProtKB-SubCell"/>
</dbReference>
<dbReference type="InterPro" id="IPR039781">
    <property type="entry name" value="Rad21/Rec8-like"/>
</dbReference>
<feature type="domain" description="Rad21/Rec8-like protein C-terminal eukaryotic" evidence="5">
    <location>
        <begin position="544"/>
        <end position="582"/>
    </location>
</feature>
<dbReference type="InterPro" id="IPR036390">
    <property type="entry name" value="WH_DNA-bd_sf"/>
</dbReference>
<dbReference type="GO" id="GO:0003682">
    <property type="term" value="F:chromatin binding"/>
    <property type="evidence" value="ECO:0007669"/>
    <property type="project" value="TreeGrafter"/>
</dbReference>
<feature type="compositionally biased region" description="Basic residues" evidence="4">
    <location>
        <begin position="141"/>
        <end position="151"/>
    </location>
</feature>
<feature type="compositionally biased region" description="Basic residues" evidence="4">
    <location>
        <begin position="296"/>
        <end position="314"/>
    </location>
</feature>
<dbReference type="EMBL" id="JAAPAO010000152">
    <property type="protein sequence ID" value="KAF4670447.1"/>
    <property type="molecule type" value="Genomic_DNA"/>
</dbReference>
<sequence length="591" mass="64008">MSPSSVAAASDTTTASVAKDVPSLQKDFTEFWIAATRVVRLKRGQIDIDIAEKVSELMRAIVSANGRLGDVGHPGRKDKHDQVSLRVYGLLVKGVCVLFSRKADLILKRCDNVMAKFRETLRSTKGITGEDGSDGDAAAGAKRKRKQRKRKEQPADDEEEEVEERNARRHRVGSDHPTSVTDSVPTRLADATPPSEGSHDEGRRRNAEGLVESGEVVGNSQLPMLTSAELRELSLSNASDRVDPPSMAGDAPPPLDELMTPSAHGDAPPPSVGSPVSAGPGVPLPSSRGSSVPPVRRARAKRRASSGVQRRPKRTRLDRQVHINQAEYDQWVANDELIARTREMQWRPADYIRASPASTRLDFLGPDLTKSIEEGSFPVGLWGGGQGQQPPMTPNDDMEVDELRDQLGATELEEAFMEPPTPLDSTMLNGGRQERVSLLSDVFARTPQTPSEPATPHSQEVSSLNTANQAAGKFPPTHLSMETLRASIDPNTQYDQRGGLKGFDSHTFAFKNLIRNTVARQEGAGEVENPKAVGFSTLAPSGLDGASRYLAVKSLYHTLLLAAHGEIDVKQPSPFGAITLTMRDPTEATIS</sequence>
<organism evidence="7 8">
    <name type="scientific">Perkinsus chesapeaki</name>
    <name type="common">Clam parasite</name>
    <name type="synonym">Perkinsus andrewsi</name>
    <dbReference type="NCBI Taxonomy" id="330153"/>
    <lineage>
        <taxon>Eukaryota</taxon>
        <taxon>Sar</taxon>
        <taxon>Alveolata</taxon>
        <taxon>Perkinsozoa</taxon>
        <taxon>Perkinsea</taxon>
        <taxon>Perkinsida</taxon>
        <taxon>Perkinsidae</taxon>
        <taxon>Perkinsus</taxon>
    </lineage>
</organism>
<comment type="similarity">
    <text evidence="2">Belongs to the rad21 family.</text>
</comment>
<dbReference type="OrthoDB" id="445276at2759"/>
<dbReference type="PANTHER" id="PTHR12585">
    <property type="entry name" value="SCC1 / RAD21 FAMILY MEMBER"/>
    <property type="match status" value="1"/>
</dbReference>
<evidence type="ECO:0000256" key="1">
    <source>
        <dbReference type="ARBA" id="ARBA00004123"/>
    </source>
</evidence>
<feature type="compositionally biased region" description="Low complexity" evidence="4">
    <location>
        <begin position="273"/>
        <end position="295"/>
    </location>
</feature>
<gene>
    <name evidence="7" type="ORF">FOL47_002035</name>
</gene>
<feature type="region of interest" description="Disordered" evidence="4">
    <location>
        <begin position="228"/>
        <end position="318"/>
    </location>
</feature>
<evidence type="ECO:0000256" key="4">
    <source>
        <dbReference type="SAM" id="MobiDB-lite"/>
    </source>
</evidence>
<dbReference type="Pfam" id="PF04824">
    <property type="entry name" value="Rad21_Rec8"/>
    <property type="match status" value="1"/>
</dbReference>
<feature type="domain" description="Rad21/Rec8-like protein N-terminal" evidence="6">
    <location>
        <begin position="25"/>
        <end position="125"/>
    </location>
</feature>
<comment type="caution">
    <text evidence="7">The sequence shown here is derived from an EMBL/GenBank/DDBJ whole genome shotgun (WGS) entry which is preliminary data.</text>
</comment>
<feature type="compositionally biased region" description="Polar residues" evidence="4">
    <location>
        <begin position="446"/>
        <end position="469"/>
    </location>
</feature>
<evidence type="ECO:0000313" key="8">
    <source>
        <dbReference type="Proteomes" id="UP000591131"/>
    </source>
</evidence>
<evidence type="ECO:0000256" key="2">
    <source>
        <dbReference type="ARBA" id="ARBA00009870"/>
    </source>
</evidence>